<organism evidence="3 4">
    <name type="scientific">Salinicoccus sediminis</name>
    <dbReference type="NCBI Taxonomy" id="1432562"/>
    <lineage>
        <taxon>Bacteria</taxon>
        <taxon>Bacillati</taxon>
        <taxon>Bacillota</taxon>
        <taxon>Bacilli</taxon>
        <taxon>Bacillales</taxon>
        <taxon>Staphylococcaceae</taxon>
        <taxon>Salinicoccus</taxon>
    </lineage>
</organism>
<dbReference type="PATRIC" id="fig|1432562.3.peg.1402"/>
<dbReference type="STRING" id="1432562.WN59_07040"/>
<evidence type="ECO:0000259" key="2">
    <source>
        <dbReference type="PROSITE" id="PS50911"/>
    </source>
</evidence>
<proteinExistence type="predicted"/>
<dbReference type="OrthoDB" id="2389353at2"/>
<comment type="caution">
    <text evidence="3">The sequence shown here is derived from an EMBL/GenBank/DDBJ whole genome shotgun (WGS) entry which is preliminary data.</text>
</comment>
<evidence type="ECO:0000256" key="1">
    <source>
        <dbReference type="SAM" id="MobiDB-lite"/>
    </source>
</evidence>
<dbReference type="InterPro" id="IPR038765">
    <property type="entry name" value="Papain-like_cys_pep_sf"/>
</dbReference>
<dbReference type="Gene3D" id="3.90.1720.10">
    <property type="entry name" value="endopeptidase domain like (from Nostoc punctiforme)"/>
    <property type="match status" value="1"/>
</dbReference>
<dbReference type="SUPFAM" id="SSF54001">
    <property type="entry name" value="Cysteine proteinases"/>
    <property type="match status" value="1"/>
</dbReference>
<evidence type="ECO:0000313" key="3">
    <source>
        <dbReference type="EMBL" id="KKK34617.1"/>
    </source>
</evidence>
<reference evidence="3 4" key="1">
    <citation type="submission" date="2015-04" db="EMBL/GenBank/DDBJ databases">
        <title>Taxonomic description and genome sequence of Salinicoccus sediminis sp. nov., a novel hyper halotolerant bacterium isolated from marine sediment.</title>
        <authorList>
            <person name="Mathan Kumar R."/>
            <person name="Kaur G."/>
            <person name="Kumar N."/>
            <person name="Kumar A."/>
            <person name="Singh N.K."/>
            <person name="Kaur N."/>
            <person name="Mayilraj S."/>
        </authorList>
    </citation>
    <scope>NUCLEOTIDE SEQUENCE [LARGE SCALE GENOMIC DNA]</scope>
    <source>
        <strain evidence="3 4">SV-16</strain>
    </source>
</reference>
<dbReference type="InterPro" id="IPR007921">
    <property type="entry name" value="CHAP_dom"/>
</dbReference>
<gene>
    <name evidence="3" type="ORF">WN59_07040</name>
</gene>
<feature type="compositionally biased region" description="Low complexity" evidence="1">
    <location>
        <begin position="8"/>
        <end position="33"/>
    </location>
</feature>
<dbReference type="Proteomes" id="UP000034287">
    <property type="component" value="Unassembled WGS sequence"/>
</dbReference>
<accession>A0A0M2SNX4</accession>
<evidence type="ECO:0000313" key="4">
    <source>
        <dbReference type="Proteomes" id="UP000034287"/>
    </source>
</evidence>
<protein>
    <recommendedName>
        <fullName evidence="2">Peptidase C51 domain-containing protein</fullName>
    </recommendedName>
</protein>
<dbReference type="AlphaFoldDB" id="A0A0M2SNX4"/>
<keyword evidence="4" id="KW-1185">Reference proteome</keyword>
<name>A0A0M2SNX4_9STAP</name>
<sequence>MQEEGPAVEEYNAPAAPAPQAAEYEEPSAPAPAAHTAASAANYYTEGDCTWHVYERLNEMGISIDSSWGNASNWDSAALGSGMTVSNSPSAGAIMQLDPGQGGAGGMGHVAVVEAVNADGSIQVSEMNWNGGFGVESTRTISAAAAASYDFIK</sequence>
<dbReference type="EMBL" id="LAYZ01000004">
    <property type="protein sequence ID" value="KKK34617.1"/>
    <property type="molecule type" value="Genomic_DNA"/>
</dbReference>
<dbReference type="PROSITE" id="PS50911">
    <property type="entry name" value="CHAP"/>
    <property type="match status" value="1"/>
</dbReference>
<dbReference type="Pfam" id="PF05257">
    <property type="entry name" value="CHAP"/>
    <property type="match status" value="1"/>
</dbReference>
<feature type="domain" description="Peptidase C51" evidence="2">
    <location>
        <begin position="24"/>
        <end position="153"/>
    </location>
</feature>
<feature type="region of interest" description="Disordered" evidence="1">
    <location>
        <begin position="1"/>
        <end position="33"/>
    </location>
</feature>